<protein>
    <recommendedName>
        <fullName evidence="5">SET domain-containing protein</fullName>
    </recommendedName>
</protein>
<evidence type="ECO:0000256" key="3">
    <source>
        <dbReference type="ARBA" id="ARBA00022691"/>
    </source>
</evidence>
<dbReference type="Gene3D" id="3.90.1410.10">
    <property type="entry name" value="set domain protein methyltransferase, domain 1"/>
    <property type="match status" value="1"/>
</dbReference>
<dbReference type="VEuPathDB" id="CryptoDB:Cvel_13070"/>
<evidence type="ECO:0000256" key="1">
    <source>
        <dbReference type="ARBA" id="ARBA00022603"/>
    </source>
</evidence>
<dbReference type="GO" id="GO:0032259">
    <property type="term" value="P:methylation"/>
    <property type="evidence" value="ECO:0007669"/>
    <property type="project" value="UniProtKB-KW"/>
</dbReference>
<gene>
    <name evidence="6" type="ORF">Cvel_13070</name>
</gene>
<dbReference type="PANTHER" id="PTHR13271">
    <property type="entry name" value="UNCHARACTERIZED PUTATIVE METHYLTRANSFERASE"/>
    <property type="match status" value="1"/>
</dbReference>
<evidence type="ECO:0000256" key="4">
    <source>
        <dbReference type="SAM" id="MobiDB-lite"/>
    </source>
</evidence>
<name>A0A0G4ICM2_9ALVE</name>
<keyword evidence="1" id="KW-0489">Methyltransferase</keyword>
<dbReference type="Pfam" id="PF09273">
    <property type="entry name" value="Rubis-subs-bind"/>
    <property type="match status" value="1"/>
</dbReference>
<accession>A0A0G4ICM2</accession>
<dbReference type="Gene3D" id="3.90.1420.10">
    <property type="entry name" value="Rubisco LSMT, substrate-binding domain"/>
    <property type="match status" value="1"/>
</dbReference>
<organism evidence="6">
    <name type="scientific">Chromera velia CCMP2878</name>
    <dbReference type="NCBI Taxonomy" id="1169474"/>
    <lineage>
        <taxon>Eukaryota</taxon>
        <taxon>Sar</taxon>
        <taxon>Alveolata</taxon>
        <taxon>Colpodellida</taxon>
        <taxon>Chromeraceae</taxon>
        <taxon>Chromera</taxon>
    </lineage>
</organism>
<proteinExistence type="predicted"/>
<keyword evidence="2" id="KW-0808">Transferase</keyword>
<dbReference type="SUPFAM" id="SSF82199">
    <property type="entry name" value="SET domain"/>
    <property type="match status" value="1"/>
</dbReference>
<dbReference type="AlphaFoldDB" id="A0A0G4ICM2"/>
<feature type="region of interest" description="Disordered" evidence="4">
    <location>
        <begin position="1"/>
        <end position="37"/>
    </location>
</feature>
<dbReference type="PANTHER" id="PTHR13271:SF123">
    <property type="entry name" value="RIBULOSE-1,5-BISPHOSPHATE CARBOXYLASE_OXYGENASE SMALL SUBUNIT N-METHYLTRANSFERASE I-RELATED"/>
    <property type="match status" value="1"/>
</dbReference>
<evidence type="ECO:0000256" key="2">
    <source>
        <dbReference type="ARBA" id="ARBA00022679"/>
    </source>
</evidence>
<dbReference type="InterPro" id="IPR046341">
    <property type="entry name" value="SET_dom_sf"/>
</dbReference>
<reference evidence="6" key="1">
    <citation type="submission" date="2014-11" db="EMBL/GenBank/DDBJ databases">
        <authorList>
            <person name="Otto D Thomas"/>
            <person name="Naeem Raeece"/>
        </authorList>
    </citation>
    <scope>NUCLEOTIDE SEQUENCE</scope>
</reference>
<sequence length="606" mass="69282">MASSSRVPPSSVLRQFETEDFVEETPQQRRARKMAEEQQNVDVKRLYDDFMGQFKGPLPELIRGERKLGDLFKRREEAEKEFGGIVPSKLKGIRGVVPDDIKSVQNSRLKSWLKQNGVYLEDASDWGLAPHSCVLVSEIQDDNAGESAGRGLVAARQVIKGTELFSIPLQLCITKTRAMEIFGKDVIDFEMSDHVAVALLLIHEKAKGQDSFWYPYLSVLPPIDEINPTFVWPEEDLQLLEASEALVATRAIQRKLERSYLELTQTLFKDRPDLFPLDVFTFEAYLWAMVQVTSRCVSLLPTRSEDRSRDPNLPPGNEEYEGRIIGMVPYADLLNHSPFSVAFMKCSPPSAFIKRFRGEGVGSFFTYTGDDVKVVTDRAYRATEQFYISYGAKPNHELLVQYGFSLERNPHNAVPLRFQMLPDLPMYKEKIEFLKANDLDPDLPQAFPLGEDRYSSEMIEYLRLLLIDEETLKELGARDLFTLDFTRVTTERLENEIVDVIVEAAEEVLKGYPTSIEEDEELVNNKSIFSVLSKRQRMAIRMRLLEKRLLKRNIAALNARRKLIKSQVQQREKGLDIPPDMVNISRHRYYQGPLGNVLPFDTGAPA</sequence>
<dbReference type="InterPro" id="IPR001214">
    <property type="entry name" value="SET_dom"/>
</dbReference>
<evidence type="ECO:0000313" key="6">
    <source>
        <dbReference type="EMBL" id="CEM54825.1"/>
    </source>
</evidence>
<dbReference type="PhylomeDB" id="A0A0G4ICM2"/>
<dbReference type="InterPro" id="IPR036464">
    <property type="entry name" value="Rubisco_LSMT_subst-bd_sf"/>
</dbReference>
<dbReference type="InterPro" id="IPR015353">
    <property type="entry name" value="Rubisco_LSMT_subst-bd"/>
</dbReference>
<dbReference type="PROSITE" id="PS50280">
    <property type="entry name" value="SET"/>
    <property type="match status" value="1"/>
</dbReference>
<dbReference type="EMBL" id="CDMZ01005821">
    <property type="protein sequence ID" value="CEM54825.1"/>
    <property type="molecule type" value="Genomic_DNA"/>
</dbReference>
<dbReference type="GO" id="GO:0016279">
    <property type="term" value="F:protein-lysine N-methyltransferase activity"/>
    <property type="evidence" value="ECO:0007669"/>
    <property type="project" value="TreeGrafter"/>
</dbReference>
<feature type="compositionally biased region" description="Low complexity" evidence="4">
    <location>
        <begin position="1"/>
        <end position="14"/>
    </location>
</feature>
<dbReference type="SUPFAM" id="SSF81822">
    <property type="entry name" value="RuBisCo LSMT C-terminal, substrate-binding domain"/>
    <property type="match status" value="1"/>
</dbReference>
<dbReference type="InterPro" id="IPR050600">
    <property type="entry name" value="SETD3_SETD6_MTase"/>
</dbReference>
<keyword evidence="3" id="KW-0949">S-adenosyl-L-methionine</keyword>
<evidence type="ECO:0000259" key="5">
    <source>
        <dbReference type="PROSITE" id="PS50280"/>
    </source>
</evidence>
<feature type="domain" description="SET" evidence="5">
    <location>
        <begin position="132"/>
        <end position="391"/>
    </location>
</feature>